<dbReference type="InterPro" id="IPR057373">
    <property type="entry name" value="ZNFX1"/>
</dbReference>
<dbReference type="GO" id="GO:0031380">
    <property type="term" value="C:nuclear RNA-directed RNA polymerase complex"/>
    <property type="evidence" value="ECO:0007669"/>
    <property type="project" value="TreeGrafter"/>
</dbReference>
<dbReference type="InParanoid" id="A0A165H723"/>
<dbReference type="InterPro" id="IPR047187">
    <property type="entry name" value="SF1_C_Upf1"/>
</dbReference>
<sequence length="1077" mass="119410">MSSVIYKQAHKILLNSSQDMDRDTNYTSDSLKEEGGEQATEPASWLHKREIPTATEIGGLSDNTTEIGFDAVEIPVNIIDAPWNSKEEYLESHYELTREDAISPLRDAVAEVRANPQMGDSTDLCIYDQVHIIGFTLSPQGPAARVAFSMTRAGKKVHWEQSKRLLTGSMVALSPAKDAFESKCVVAIVAARPLAGLTQSPPEVDLFFGGPEEIELDPQEEWIMVEARTGYFEAYRHTLLALQKLMSEKFPLTKYLVEVQKEVGPPERLLRNGSVNLSSVCSSPKDSSSYANVDLTSKSPRLPPMDLDKSQISAMHRILSKELAIVQGPPGTGKTHVSVMALRALIANQRIEDGPIIITAQTNHALDQLLRHVAAFEPNFVRLGGRTADQGVVKDRTLYQLRKSFSLPPPPGCMRAKAMQKMRSHADSLSDVLSPLHENSGTFDPGFLLKLGILTQGQVESLAQGASDWVQLGQDDGPGGSLSRWLGEDLLPFKHVHTAQTYGIDYEEVDLEFEQLKEMEAETKAMFSDDLETDILKGGYFSISEPFTGRQTAGITQNKVSQALKKQNLWEVPQRVRGLVYCELQRRAKQALRASFREAAKDYAEAVQQVKIGKWEMDANLLKRVRVIGLTTTGFSKYRALVASLQPKIVVIEEAAETLEAPVIATCVESLEQLILVGDHKQLRGHCSVQELEEHPYNLGVSMFERLVNNRIEFSMLRCQRRMIPEIRKLLMPIYENLNDHPSVRGRIPVPGMGGVNSYFFTHEWPEGSDNNMSKCNQKEADMIVGFFDYLVLNGVSVNDITVLTFYNGQRKLILKGLKSHPTLCGTYVKVVTVDSYQGEENEIVLLSLVRSNAGQSIGFVGVENRICVALSRARRGFYMFGNAKALCHGSGLWWSVANILRTNGRRIGFNLPMQCEIHGAKTYIQDPIEWSQVNGGCGQICGGSLACGHICPLKCHPFSHSRSNCVQPCKEILSCGHQCGEPCYIRPCRCRKCSRESQGLKSRSATPSRQSKSSVSDAYRKFANGGVVQSDLVLEAAAQKAQLAIIYAYGDGAKLTRLRLPTVINDPWEISVATMR</sequence>
<dbReference type="InterPro" id="IPR041677">
    <property type="entry name" value="DNA2/NAM7_AAA_11"/>
</dbReference>
<keyword evidence="1" id="KW-0378">Hydrolase</keyword>
<dbReference type="PANTHER" id="PTHR10887:SF341">
    <property type="entry name" value="NFX1-TYPE ZINC FINGER-CONTAINING PROTEIN 1"/>
    <property type="match status" value="1"/>
</dbReference>
<feature type="domain" description="ZNFX1" evidence="5">
    <location>
        <begin position="120"/>
        <end position="228"/>
    </location>
</feature>
<feature type="domain" description="DNA2/NAM7 helicase helicase" evidence="3">
    <location>
        <begin position="307"/>
        <end position="684"/>
    </location>
</feature>
<dbReference type="FunFam" id="3.40.50.300:FF:001366">
    <property type="entry name" value="ATP binding protein, putative"/>
    <property type="match status" value="1"/>
</dbReference>
<evidence type="ECO:0000256" key="1">
    <source>
        <dbReference type="ARBA" id="ARBA00022806"/>
    </source>
</evidence>
<dbReference type="GeneID" id="28898874"/>
<evidence type="ECO:0000259" key="5">
    <source>
        <dbReference type="Pfam" id="PF25396"/>
    </source>
</evidence>
<dbReference type="Pfam" id="PF13087">
    <property type="entry name" value="AAA_12"/>
    <property type="match status" value="1"/>
</dbReference>
<protein>
    <recommendedName>
        <fullName evidence="8">P-loop containing nucleoside triphosphate hydrolase protein</fullName>
    </recommendedName>
</protein>
<keyword evidence="1" id="KW-0067">ATP-binding</keyword>
<feature type="region of interest" description="Disordered" evidence="2">
    <location>
        <begin position="17"/>
        <end position="45"/>
    </location>
</feature>
<dbReference type="OMA" id="EWIMVEA"/>
<reference evidence="6 7" key="1">
    <citation type="journal article" date="2016" name="Fungal Biol.">
        <title>The genome of Xylona heveae provides a window into fungal endophytism.</title>
        <authorList>
            <person name="Gazis R."/>
            <person name="Kuo A."/>
            <person name="Riley R."/>
            <person name="LaButti K."/>
            <person name="Lipzen A."/>
            <person name="Lin J."/>
            <person name="Amirebrahimi M."/>
            <person name="Hesse C.N."/>
            <person name="Spatafora J.W."/>
            <person name="Henrissat B."/>
            <person name="Hainaut M."/>
            <person name="Grigoriev I.V."/>
            <person name="Hibbett D.S."/>
        </authorList>
    </citation>
    <scope>NUCLEOTIDE SEQUENCE [LARGE SCALE GENOMIC DNA]</scope>
    <source>
        <strain evidence="6 7">TC161</strain>
    </source>
</reference>
<feature type="domain" description="DNA2/NAM7 helicase-like C-terminal" evidence="4">
    <location>
        <begin position="700"/>
        <end position="885"/>
    </location>
</feature>
<dbReference type="EMBL" id="KV407458">
    <property type="protein sequence ID" value="KZF23074.1"/>
    <property type="molecule type" value="Genomic_DNA"/>
</dbReference>
<keyword evidence="7" id="KW-1185">Reference proteome</keyword>
<dbReference type="InterPro" id="IPR045055">
    <property type="entry name" value="DNA2/NAM7-like"/>
</dbReference>
<feature type="compositionally biased region" description="Polar residues" evidence="2">
    <location>
        <begin position="290"/>
        <end position="299"/>
    </location>
</feature>
<evidence type="ECO:0008006" key="8">
    <source>
        <dbReference type="Google" id="ProtNLM"/>
    </source>
</evidence>
<accession>A0A165H723</accession>
<dbReference type="RefSeq" id="XP_018188629.1">
    <property type="nucleotide sequence ID" value="XM_018333737.1"/>
</dbReference>
<organism evidence="6 7">
    <name type="scientific">Xylona heveae (strain CBS 132557 / TC161)</name>
    <dbReference type="NCBI Taxonomy" id="1328760"/>
    <lineage>
        <taxon>Eukaryota</taxon>
        <taxon>Fungi</taxon>
        <taxon>Dikarya</taxon>
        <taxon>Ascomycota</taxon>
        <taxon>Pezizomycotina</taxon>
        <taxon>Xylonomycetes</taxon>
        <taxon>Xylonales</taxon>
        <taxon>Xylonaceae</taxon>
        <taxon>Xylona</taxon>
    </lineage>
</organism>
<evidence type="ECO:0000313" key="7">
    <source>
        <dbReference type="Proteomes" id="UP000076632"/>
    </source>
</evidence>
<dbReference type="Pfam" id="PF25396">
    <property type="entry name" value="ZNFX1"/>
    <property type="match status" value="1"/>
</dbReference>
<dbReference type="OrthoDB" id="409395at2759"/>
<keyword evidence="1" id="KW-0347">Helicase</keyword>
<feature type="region of interest" description="Disordered" evidence="2">
    <location>
        <begin position="283"/>
        <end position="306"/>
    </location>
</feature>
<proteinExistence type="predicted"/>
<dbReference type="AlphaFoldDB" id="A0A165H723"/>
<name>A0A165H723_XYLHT</name>
<dbReference type="Pfam" id="PF13086">
    <property type="entry name" value="AAA_11"/>
    <property type="match status" value="1"/>
</dbReference>
<dbReference type="PANTHER" id="PTHR10887">
    <property type="entry name" value="DNA2/NAM7 HELICASE FAMILY"/>
    <property type="match status" value="1"/>
</dbReference>
<gene>
    <name evidence="6" type="ORF">L228DRAFT_253258</name>
</gene>
<evidence type="ECO:0000259" key="3">
    <source>
        <dbReference type="Pfam" id="PF13086"/>
    </source>
</evidence>
<dbReference type="GO" id="GO:0031048">
    <property type="term" value="P:regulatory ncRNA-mediated heterochromatin formation"/>
    <property type="evidence" value="ECO:0007669"/>
    <property type="project" value="TreeGrafter"/>
</dbReference>
<dbReference type="Proteomes" id="UP000076632">
    <property type="component" value="Unassembled WGS sequence"/>
</dbReference>
<dbReference type="CDD" id="cd06008">
    <property type="entry name" value="NF-X1-zinc-finger"/>
    <property type="match status" value="1"/>
</dbReference>
<dbReference type="GO" id="GO:0004386">
    <property type="term" value="F:helicase activity"/>
    <property type="evidence" value="ECO:0007669"/>
    <property type="project" value="InterPro"/>
</dbReference>
<dbReference type="InterPro" id="IPR041679">
    <property type="entry name" value="DNA2/NAM7-like_C"/>
</dbReference>
<feature type="compositionally biased region" description="Basic and acidic residues" evidence="2">
    <location>
        <begin position="19"/>
        <end position="35"/>
    </location>
</feature>
<evidence type="ECO:0000259" key="4">
    <source>
        <dbReference type="Pfam" id="PF13087"/>
    </source>
</evidence>
<dbReference type="SUPFAM" id="SSF52540">
    <property type="entry name" value="P-loop containing nucleoside triphosphate hydrolases"/>
    <property type="match status" value="1"/>
</dbReference>
<dbReference type="CDD" id="cd18808">
    <property type="entry name" value="SF1_C_Upf1"/>
    <property type="match status" value="1"/>
</dbReference>
<evidence type="ECO:0000256" key="2">
    <source>
        <dbReference type="SAM" id="MobiDB-lite"/>
    </source>
</evidence>
<evidence type="ECO:0000313" key="6">
    <source>
        <dbReference type="EMBL" id="KZF23074.1"/>
    </source>
</evidence>
<dbReference type="InterPro" id="IPR027417">
    <property type="entry name" value="P-loop_NTPase"/>
</dbReference>
<dbReference type="Gene3D" id="3.40.50.300">
    <property type="entry name" value="P-loop containing nucleotide triphosphate hydrolases"/>
    <property type="match status" value="3"/>
</dbReference>
<keyword evidence="1" id="KW-0547">Nucleotide-binding</keyword>
<dbReference type="STRING" id="1328760.A0A165H723"/>